<name>A0A1I1EZN3_9GAMM</name>
<protein>
    <recommendedName>
        <fullName evidence="3">DUF3750 domain-containing protein</fullName>
    </recommendedName>
</protein>
<organism evidence="1 2">
    <name type="scientific">Marinospirillum celere</name>
    <dbReference type="NCBI Taxonomy" id="1122252"/>
    <lineage>
        <taxon>Bacteria</taxon>
        <taxon>Pseudomonadati</taxon>
        <taxon>Pseudomonadota</taxon>
        <taxon>Gammaproteobacteria</taxon>
        <taxon>Oceanospirillales</taxon>
        <taxon>Oceanospirillaceae</taxon>
        <taxon>Marinospirillum</taxon>
    </lineage>
</organism>
<reference evidence="1 2" key="1">
    <citation type="submission" date="2016-10" db="EMBL/GenBank/DDBJ databases">
        <authorList>
            <person name="de Groot N.N."/>
        </authorList>
    </citation>
    <scope>NUCLEOTIDE SEQUENCE [LARGE SCALE GENOMIC DNA]</scope>
    <source>
        <strain evidence="1 2">DSM 18438</strain>
    </source>
</reference>
<dbReference type="Pfam" id="PF12570">
    <property type="entry name" value="DUF3750"/>
    <property type="match status" value="1"/>
</dbReference>
<evidence type="ECO:0008006" key="3">
    <source>
        <dbReference type="Google" id="ProtNLM"/>
    </source>
</evidence>
<dbReference type="EMBL" id="FOLH01000001">
    <property type="protein sequence ID" value="SFB90373.1"/>
    <property type="molecule type" value="Genomic_DNA"/>
</dbReference>
<dbReference type="AlphaFoldDB" id="A0A1I1EZN3"/>
<proteinExistence type="predicted"/>
<dbReference type="InterPro" id="IPR022224">
    <property type="entry name" value="DUF3750"/>
</dbReference>
<gene>
    <name evidence="1" type="ORF">SAMN05660443_0839</name>
</gene>
<evidence type="ECO:0000313" key="1">
    <source>
        <dbReference type="EMBL" id="SFB90373.1"/>
    </source>
</evidence>
<evidence type="ECO:0000313" key="2">
    <source>
        <dbReference type="Proteomes" id="UP000199058"/>
    </source>
</evidence>
<dbReference type="Proteomes" id="UP000199058">
    <property type="component" value="Unassembled WGS sequence"/>
</dbReference>
<accession>A0A1I1EZN3</accession>
<keyword evidence="2" id="KW-1185">Reference proteome</keyword>
<sequence>MPLFASIKWFLRSLLVVTVFLLGPLLMVACAGSQNTSHWSQASRDSSGVAPKPEEVEEALVQVYAARVFGWRGNFAVHTWIATKEEGADTWYVHEVMGWHSTPVRSLPDLPDRFWYGAQPELLAELRGDQAAAAIPHILDAVQTYPYPDRYEAWPGPNSNTFVAWLIRETPQLRVVLPNTAIGKDYPATAGFNRSPRATGFQASLFGYLGVTAGIHEGLEVNLLGLNLGIDPWHLGVKLPGIGQLSMRDPWAIPEPSPLAPTEAAAHLAD</sequence>